<reference evidence="2" key="1">
    <citation type="journal article" date="2023" name="Mol. Phylogenet. Evol.">
        <title>Genome-scale phylogeny and comparative genomics of the fungal order Sordariales.</title>
        <authorList>
            <person name="Hensen N."/>
            <person name="Bonometti L."/>
            <person name="Westerberg I."/>
            <person name="Brannstrom I.O."/>
            <person name="Guillou S."/>
            <person name="Cros-Aarteil S."/>
            <person name="Calhoun S."/>
            <person name="Haridas S."/>
            <person name="Kuo A."/>
            <person name="Mondo S."/>
            <person name="Pangilinan J."/>
            <person name="Riley R."/>
            <person name="LaButti K."/>
            <person name="Andreopoulos B."/>
            <person name="Lipzen A."/>
            <person name="Chen C."/>
            <person name="Yan M."/>
            <person name="Daum C."/>
            <person name="Ng V."/>
            <person name="Clum A."/>
            <person name="Steindorff A."/>
            <person name="Ohm R.A."/>
            <person name="Martin F."/>
            <person name="Silar P."/>
            <person name="Natvig D.O."/>
            <person name="Lalanne C."/>
            <person name="Gautier V."/>
            <person name="Ament-Velasquez S.L."/>
            <person name="Kruys A."/>
            <person name="Hutchinson M.I."/>
            <person name="Powell A.J."/>
            <person name="Barry K."/>
            <person name="Miller A.N."/>
            <person name="Grigoriev I.V."/>
            <person name="Debuchy R."/>
            <person name="Gladieux P."/>
            <person name="Hiltunen Thoren M."/>
            <person name="Johannesson H."/>
        </authorList>
    </citation>
    <scope>NUCLEOTIDE SEQUENCE</scope>
    <source>
        <strain evidence="2">CBS 757.83</strain>
    </source>
</reference>
<feature type="compositionally biased region" description="Basic residues" evidence="1">
    <location>
        <begin position="70"/>
        <end position="83"/>
    </location>
</feature>
<proteinExistence type="predicted"/>
<dbReference type="EMBL" id="MU863672">
    <property type="protein sequence ID" value="KAK4097588.1"/>
    <property type="molecule type" value="Genomic_DNA"/>
</dbReference>
<feature type="compositionally biased region" description="Basic and acidic residues" evidence="1">
    <location>
        <begin position="85"/>
        <end position="94"/>
    </location>
</feature>
<feature type="region of interest" description="Disordered" evidence="1">
    <location>
        <begin position="65"/>
        <end position="95"/>
    </location>
</feature>
<protein>
    <submittedName>
        <fullName evidence="2">Uncharacterized protein</fullName>
    </submittedName>
</protein>
<name>A0AAN6SY20_9PEZI</name>
<evidence type="ECO:0000313" key="3">
    <source>
        <dbReference type="Proteomes" id="UP001305647"/>
    </source>
</evidence>
<dbReference type="Proteomes" id="UP001305647">
    <property type="component" value="Unassembled WGS sequence"/>
</dbReference>
<gene>
    <name evidence="2" type="ORF">N658DRAFT_271153</name>
</gene>
<organism evidence="2 3">
    <name type="scientific">Parathielavia hyrcaniae</name>
    <dbReference type="NCBI Taxonomy" id="113614"/>
    <lineage>
        <taxon>Eukaryota</taxon>
        <taxon>Fungi</taxon>
        <taxon>Dikarya</taxon>
        <taxon>Ascomycota</taxon>
        <taxon>Pezizomycotina</taxon>
        <taxon>Sordariomycetes</taxon>
        <taxon>Sordariomycetidae</taxon>
        <taxon>Sordariales</taxon>
        <taxon>Chaetomiaceae</taxon>
        <taxon>Parathielavia</taxon>
    </lineage>
</organism>
<sequence>MRAAPHQPPMVWRCRVGTAAHAENACCPRAPAGHGLYAKLLFYAICFQSKHEADINTNRPLPCNPSGIQARRHGSSHAARSRAQHVQDCKRVDKSQQPLHVKVGSRAAKTSGIISLALRVAAAQTALACDQTEQSQFDTHSNNTPRPKQRLQANIGSPFCRWSVGIEVGRQQTPPLQCRMAFSLDSVQVLPSRRDSLWM</sequence>
<evidence type="ECO:0000256" key="1">
    <source>
        <dbReference type="SAM" id="MobiDB-lite"/>
    </source>
</evidence>
<dbReference type="AlphaFoldDB" id="A0AAN6SY20"/>
<comment type="caution">
    <text evidence="2">The sequence shown here is derived from an EMBL/GenBank/DDBJ whole genome shotgun (WGS) entry which is preliminary data.</text>
</comment>
<evidence type="ECO:0000313" key="2">
    <source>
        <dbReference type="EMBL" id="KAK4097588.1"/>
    </source>
</evidence>
<keyword evidence="3" id="KW-1185">Reference proteome</keyword>
<reference evidence="2" key="2">
    <citation type="submission" date="2023-05" db="EMBL/GenBank/DDBJ databases">
        <authorList>
            <consortium name="Lawrence Berkeley National Laboratory"/>
            <person name="Steindorff A."/>
            <person name="Hensen N."/>
            <person name="Bonometti L."/>
            <person name="Westerberg I."/>
            <person name="Brannstrom I.O."/>
            <person name="Guillou S."/>
            <person name="Cros-Aarteil S."/>
            <person name="Calhoun S."/>
            <person name="Haridas S."/>
            <person name="Kuo A."/>
            <person name="Mondo S."/>
            <person name="Pangilinan J."/>
            <person name="Riley R."/>
            <person name="Labutti K."/>
            <person name="Andreopoulos B."/>
            <person name="Lipzen A."/>
            <person name="Chen C."/>
            <person name="Yanf M."/>
            <person name="Daum C."/>
            <person name="Ng V."/>
            <person name="Clum A."/>
            <person name="Ohm R."/>
            <person name="Martin F."/>
            <person name="Silar P."/>
            <person name="Natvig D."/>
            <person name="Lalanne C."/>
            <person name="Gautier V."/>
            <person name="Ament-Velasquez S.L."/>
            <person name="Kruys A."/>
            <person name="Hutchinson M.I."/>
            <person name="Powell A.J."/>
            <person name="Barry K."/>
            <person name="Miller A.N."/>
            <person name="Grigoriev I.V."/>
            <person name="Debuchy R."/>
            <person name="Gladieux P."/>
            <person name="Thoren M.H."/>
            <person name="Johannesson H."/>
        </authorList>
    </citation>
    <scope>NUCLEOTIDE SEQUENCE</scope>
    <source>
        <strain evidence="2">CBS 757.83</strain>
    </source>
</reference>
<accession>A0AAN6SY20</accession>